<gene>
    <name evidence="13" type="ORF">DW794_12385</name>
    <name evidence="11" type="ORF">DWY26_13400</name>
    <name evidence="12" type="ORF">DXA49_15270</name>
    <name evidence="10" type="ORF">F2Y31_07180</name>
    <name evidence="8" type="ORF">F2Y36_11905</name>
    <name evidence="9" type="ORF">F2Y39_16245</name>
    <name evidence="14" type="ORF">NXW23_21385</name>
</gene>
<evidence type="ECO:0000313" key="11">
    <source>
        <dbReference type="EMBL" id="RGR69791.1"/>
    </source>
</evidence>
<evidence type="ECO:0000313" key="9">
    <source>
        <dbReference type="EMBL" id="KAA5474143.1"/>
    </source>
</evidence>
<feature type="domain" description="SusD-like N-terminal" evidence="7">
    <location>
        <begin position="100"/>
        <end position="233"/>
    </location>
</feature>
<dbReference type="Proteomes" id="UP001060260">
    <property type="component" value="Chromosome"/>
</dbReference>
<evidence type="ECO:0000313" key="19">
    <source>
        <dbReference type="Proteomes" id="UP000427825"/>
    </source>
</evidence>
<dbReference type="GO" id="GO:0009279">
    <property type="term" value="C:cell outer membrane"/>
    <property type="evidence" value="ECO:0007669"/>
    <property type="project" value="UniProtKB-SubCell"/>
</dbReference>
<reference evidence="18 19" key="2">
    <citation type="journal article" date="2019" name="Nat. Med.">
        <title>A library of human gut bacterial isolates paired with longitudinal multiomics data enables mechanistic microbiome research.</title>
        <authorList>
            <person name="Poyet M."/>
            <person name="Groussin M."/>
            <person name="Gibbons S.M."/>
            <person name="Avila-Pacheco J."/>
            <person name="Jiang X."/>
            <person name="Kearney S.M."/>
            <person name="Perrotta A.R."/>
            <person name="Berdy B."/>
            <person name="Zhao S."/>
            <person name="Lieberman T.D."/>
            <person name="Swanson P.K."/>
            <person name="Smith M."/>
            <person name="Roesemann S."/>
            <person name="Alexander J.E."/>
            <person name="Rich S.A."/>
            <person name="Livny J."/>
            <person name="Vlamakis H."/>
            <person name="Clish C."/>
            <person name="Bullock K."/>
            <person name="Deik A."/>
            <person name="Scott J."/>
            <person name="Pierce K.A."/>
            <person name="Xavier R.J."/>
            <person name="Alm E.J."/>
        </authorList>
    </citation>
    <scope>NUCLEOTIDE SEQUENCE [LARGE SCALE GENOMIC DNA]</scope>
    <source>
        <strain evidence="10 18">BIOML-A19</strain>
        <strain evidence="9 19">BIOML-A25</strain>
        <strain evidence="8 20">BIOML-A31</strain>
    </source>
</reference>
<keyword evidence="4" id="KW-0472">Membrane</keyword>
<dbReference type="Proteomes" id="UP000475905">
    <property type="component" value="Unassembled WGS sequence"/>
</dbReference>
<evidence type="ECO:0000313" key="14">
    <source>
        <dbReference type="EMBL" id="UVQ96788.1"/>
    </source>
</evidence>
<protein>
    <submittedName>
        <fullName evidence="12">RagB/SusD family nutrient uptake outer membrane protein</fullName>
    </submittedName>
</protein>
<comment type="subcellular location">
    <subcellularLocation>
        <location evidence="1">Cell outer membrane</location>
    </subcellularLocation>
</comment>
<evidence type="ECO:0000259" key="7">
    <source>
        <dbReference type="Pfam" id="PF14322"/>
    </source>
</evidence>
<reference evidence="15 16" key="1">
    <citation type="submission" date="2018-08" db="EMBL/GenBank/DDBJ databases">
        <title>A genome reference for cultivated species of the human gut microbiota.</title>
        <authorList>
            <person name="Zou Y."/>
            <person name="Xue W."/>
            <person name="Luo G."/>
        </authorList>
    </citation>
    <scope>NUCLEOTIDE SEQUENCE [LARGE SCALE GENOMIC DNA]</scope>
    <source>
        <strain evidence="11 15">AF24-29LB</strain>
        <strain evidence="13 17">AM31-16AC</strain>
        <strain evidence="12 16">OF02-6LB</strain>
    </source>
</reference>
<evidence type="ECO:0000313" key="17">
    <source>
        <dbReference type="Proteomes" id="UP000284689"/>
    </source>
</evidence>
<comment type="similarity">
    <text evidence="2">Belongs to the SusD family.</text>
</comment>
<keyword evidence="3" id="KW-0732">Signal</keyword>
<proteinExistence type="inferred from homology"/>
<dbReference type="EMBL" id="CP103166">
    <property type="protein sequence ID" value="UVQ96788.1"/>
    <property type="molecule type" value="Genomic_DNA"/>
</dbReference>
<dbReference type="EMBL" id="QSJD01000018">
    <property type="protein sequence ID" value="RHD47400.1"/>
    <property type="molecule type" value="Genomic_DNA"/>
</dbReference>
<evidence type="ECO:0000256" key="2">
    <source>
        <dbReference type="ARBA" id="ARBA00006275"/>
    </source>
</evidence>
<evidence type="ECO:0000313" key="18">
    <source>
        <dbReference type="Proteomes" id="UP000368418"/>
    </source>
</evidence>
<reference evidence="14" key="3">
    <citation type="submission" date="2022-08" db="EMBL/GenBank/DDBJ databases">
        <title>Genome Sequencing of Bacteroides fragilis Group Isolates with Nanopore Technology.</title>
        <authorList>
            <person name="Tisza M.J."/>
            <person name="Smith D."/>
            <person name="Dekker J.P."/>
        </authorList>
    </citation>
    <scope>NUCLEOTIDE SEQUENCE</scope>
    <source>
        <strain evidence="14">BFG-474</strain>
    </source>
</reference>
<evidence type="ECO:0000259" key="6">
    <source>
        <dbReference type="Pfam" id="PF07980"/>
    </source>
</evidence>
<evidence type="ECO:0000313" key="15">
    <source>
        <dbReference type="Proteomes" id="UP000284205"/>
    </source>
</evidence>
<dbReference type="SUPFAM" id="SSF48452">
    <property type="entry name" value="TPR-like"/>
    <property type="match status" value="1"/>
</dbReference>
<evidence type="ECO:0000313" key="8">
    <source>
        <dbReference type="EMBL" id="KAA5462849.1"/>
    </source>
</evidence>
<dbReference type="Proteomes" id="UP000368418">
    <property type="component" value="Unassembled WGS sequence"/>
</dbReference>
<dbReference type="EMBL" id="VVYJ01000010">
    <property type="protein sequence ID" value="KAA5474143.1"/>
    <property type="molecule type" value="Genomic_DNA"/>
</dbReference>
<dbReference type="InterPro" id="IPR033985">
    <property type="entry name" value="SusD-like_N"/>
</dbReference>
<evidence type="ECO:0000313" key="20">
    <source>
        <dbReference type="Proteomes" id="UP000475905"/>
    </source>
</evidence>
<evidence type="ECO:0000256" key="1">
    <source>
        <dbReference type="ARBA" id="ARBA00004442"/>
    </source>
</evidence>
<dbReference type="Pfam" id="PF14322">
    <property type="entry name" value="SusD-like_3"/>
    <property type="match status" value="1"/>
</dbReference>
<dbReference type="EMBL" id="VVYP01000014">
    <property type="protein sequence ID" value="KAA5462849.1"/>
    <property type="molecule type" value="Genomic_DNA"/>
</dbReference>
<dbReference type="AlphaFoldDB" id="A0A413IYY9"/>
<dbReference type="EMBL" id="VVYD01000004">
    <property type="protein sequence ID" value="KAA5501003.1"/>
    <property type="molecule type" value="Genomic_DNA"/>
</dbReference>
<dbReference type="Pfam" id="PF07980">
    <property type="entry name" value="SusD_RagB"/>
    <property type="match status" value="1"/>
</dbReference>
<organism evidence="12 16">
    <name type="scientific">Bacteroides caccae</name>
    <dbReference type="NCBI Taxonomy" id="47678"/>
    <lineage>
        <taxon>Bacteria</taxon>
        <taxon>Pseudomonadati</taxon>
        <taxon>Bacteroidota</taxon>
        <taxon>Bacteroidia</taxon>
        <taxon>Bacteroidales</taxon>
        <taxon>Bacteroidaceae</taxon>
        <taxon>Bacteroides</taxon>
    </lineage>
</organism>
<sequence>MHDMKYFKRLMITLCTAFYFCLSSCNYLNVDEYFADTLGYDSIFQNKMNLQKYLWATAAFFPDEGAIWGGAYTPGVTGSDEAFVQWNTGEFPGVTFVLGHTTPDNLGTMNNWAQMYKIIRKVNIIFSRINECKDLTNIEQREILGYAHFMRGYAYYNLLQNFGPVVLVGDEPMNTNESPAYYNKERATYDESVDYICNELEIAANYIPLRVTVSQFGRPTRGAAYALIARLRLQQASPLFNGGSAAKTTFGGWIRKSDNVPYVSQTYDEQRWAVAAHAAKRVIDMDMYELHTVKSDKYTPELPTNVSDVNYYTKTFPEGAVGIDPYKSYSDMFTGESTATKNPEYIWGRTSGSLRSYTRHAFPVGLMGGYNGMAVPQKFIDAYYMVDGRDRTNSSDEYPYLEDGFTSEVKSFSGYQLKSGVYNMYINREPRFYASIGFSGCFWPCASTSEAVKKNVYVYYWKGASGYGASGKDKAVGSGDANNYPVTGYVMKKYVHNDDAWSGTDATVLPKSFPIIRYAEILLSYVEALNNLTGSHTVTFSDESTGTYTRDMNEMAKYFNMVRYRAGLPGLTTDELSSADKMFDIIVRERMIEFLHENRRFYDVRRWGIYLDTEKEPIVGMNTDGFEDEFFQRTTVNHLFARTRVADKKMVFLPIPRAELRKVPLMDQNPGWDN</sequence>
<evidence type="ECO:0000313" key="10">
    <source>
        <dbReference type="EMBL" id="KAA5501003.1"/>
    </source>
</evidence>
<evidence type="ECO:0000313" key="13">
    <source>
        <dbReference type="EMBL" id="RHD47400.1"/>
    </source>
</evidence>
<dbReference type="Proteomes" id="UP000284431">
    <property type="component" value="Unassembled WGS sequence"/>
</dbReference>
<dbReference type="InterPro" id="IPR012944">
    <property type="entry name" value="SusD_RagB_dom"/>
</dbReference>
<dbReference type="EMBL" id="QRUO01000012">
    <property type="protein sequence ID" value="RGR69791.1"/>
    <property type="molecule type" value="Genomic_DNA"/>
</dbReference>
<evidence type="ECO:0000256" key="3">
    <source>
        <dbReference type="ARBA" id="ARBA00022729"/>
    </source>
</evidence>
<dbReference type="Proteomes" id="UP000427825">
    <property type="component" value="Unassembled WGS sequence"/>
</dbReference>
<evidence type="ECO:0000256" key="5">
    <source>
        <dbReference type="ARBA" id="ARBA00023237"/>
    </source>
</evidence>
<dbReference type="EMBL" id="QSCS01000025">
    <property type="protein sequence ID" value="RGY23981.1"/>
    <property type="molecule type" value="Genomic_DNA"/>
</dbReference>
<dbReference type="Gene3D" id="1.25.40.390">
    <property type="match status" value="1"/>
</dbReference>
<dbReference type="InterPro" id="IPR011990">
    <property type="entry name" value="TPR-like_helical_dom_sf"/>
</dbReference>
<keyword evidence="5" id="KW-0998">Cell outer membrane</keyword>
<dbReference type="Proteomes" id="UP000284689">
    <property type="component" value="Unassembled WGS sequence"/>
</dbReference>
<evidence type="ECO:0000256" key="4">
    <source>
        <dbReference type="ARBA" id="ARBA00023136"/>
    </source>
</evidence>
<dbReference type="Proteomes" id="UP000284205">
    <property type="component" value="Unassembled WGS sequence"/>
</dbReference>
<evidence type="ECO:0000313" key="16">
    <source>
        <dbReference type="Proteomes" id="UP000284431"/>
    </source>
</evidence>
<name>A0A413IYY9_9BACE</name>
<evidence type="ECO:0000313" key="12">
    <source>
        <dbReference type="EMBL" id="RGY23981.1"/>
    </source>
</evidence>
<feature type="domain" description="RagB/SusD" evidence="6">
    <location>
        <begin position="343"/>
        <end position="672"/>
    </location>
</feature>
<accession>A0A413IYY9</accession>